<feature type="transmembrane region" description="Helical" evidence="12">
    <location>
        <begin position="260"/>
        <end position="281"/>
    </location>
</feature>
<comment type="similarity">
    <text evidence="3 11">Belongs to the CDP-alcohol phosphatidyltransferase class-I family.</text>
</comment>
<dbReference type="AlphaFoldDB" id="A0A9W9KQQ6"/>
<feature type="transmembrane region" description="Helical" evidence="12">
    <location>
        <begin position="228"/>
        <end position="248"/>
    </location>
</feature>
<evidence type="ECO:0000256" key="8">
    <source>
        <dbReference type="ARBA" id="ARBA00037890"/>
    </source>
</evidence>
<dbReference type="Proteomes" id="UP001141434">
    <property type="component" value="Unassembled WGS sequence"/>
</dbReference>
<organism evidence="13 14">
    <name type="scientific">Penicillium alfredii</name>
    <dbReference type="NCBI Taxonomy" id="1506179"/>
    <lineage>
        <taxon>Eukaryota</taxon>
        <taxon>Fungi</taxon>
        <taxon>Dikarya</taxon>
        <taxon>Ascomycota</taxon>
        <taxon>Pezizomycotina</taxon>
        <taxon>Eurotiomycetes</taxon>
        <taxon>Eurotiomycetidae</taxon>
        <taxon>Eurotiales</taxon>
        <taxon>Aspergillaceae</taxon>
        <taxon>Penicillium</taxon>
    </lineage>
</organism>
<evidence type="ECO:0000256" key="12">
    <source>
        <dbReference type="SAM" id="Phobius"/>
    </source>
</evidence>
<dbReference type="InterPro" id="IPR014472">
    <property type="entry name" value="CHOPT"/>
</dbReference>
<evidence type="ECO:0000256" key="4">
    <source>
        <dbReference type="ARBA" id="ARBA00022679"/>
    </source>
</evidence>
<accession>A0A9W9KQQ6</accession>
<sequence length="410" mass="45672">MVYIRQHHLANLRNYRYAGVDHSLVSRYILKPFYSKYVIHCFPMGMAPNAITLTGFLFVVFNFITVLWYNPSLDQDCPPWVYASCALGLFLYQTFDAVDGMQARRTRQSGPLGELFDHSVDACNTGLGVLIFAASMNLGQSWTTVLSLFGSTMTFYVQTWDEYYTQVLTLGIISGPVEGILTLCTVYAITAYMGGGSFWHQPMLSTLGVSKPSFVSDQVYAMPFTQWYLVYGALMLFFATSSSIWHVMQVRRQRGQDPLAPLYGLLPLVVIWILVPAYLALQPTILDNSLIPFALYVGLVNAYAVGRMIVGHLVQSGFPYHNILLYPLALGVIDSAGPVVGLWSASVLGDGFGQVIFVYACLGLAVGIYGSFVFDVITTICDYIDIWCLTIKYPFVEETERKGEAVKKTK</sequence>
<comment type="subcellular location">
    <subcellularLocation>
        <location evidence="2">Endomembrane system</location>
        <topology evidence="2">Multi-pass membrane protein</topology>
    </subcellularLocation>
</comment>
<reference evidence="13" key="2">
    <citation type="journal article" date="2023" name="IMA Fungus">
        <title>Comparative genomic study of the Penicillium genus elucidates a diverse pangenome and 15 lateral gene transfer events.</title>
        <authorList>
            <person name="Petersen C."/>
            <person name="Sorensen T."/>
            <person name="Nielsen M.R."/>
            <person name="Sondergaard T.E."/>
            <person name="Sorensen J.L."/>
            <person name="Fitzpatrick D.A."/>
            <person name="Frisvad J.C."/>
            <person name="Nielsen K.L."/>
        </authorList>
    </citation>
    <scope>NUCLEOTIDE SEQUENCE</scope>
    <source>
        <strain evidence="13">IBT 34128</strain>
    </source>
</reference>
<dbReference type="PIRSF" id="PIRSF015665">
    <property type="entry name" value="CHOPT"/>
    <property type="match status" value="1"/>
</dbReference>
<dbReference type="RefSeq" id="XP_056515928.1">
    <property type="nucleotide sequence ID" value="XM_056651078.1"/>
</dbReference>
<evidence type="ECO:0000256" key="2">
    <source>
        <dbReference type="ARBA" id="ARBA00004127"/>
    </source>
</evidence>
<keyword evidence="14" id="KW-1185">Reference proteome</keyword>
<dbReference type="EMBL" id="JAPMSZ010000001">
    <property type="protein sequence ID" value="KAJ5114735.1"/>
    <property type="molecule type" value="Genomic_DNA"/>
</dbReference>
<dbReference type="Gene3D" id="1.20.120.1760">
    <property type="match status" value="1"/>
</dbReference>
<evidence type="ECO:0000313" key="13">
    <source>
        <dbReference type="EMBL" id="KAJ5114735.1"/>
    </source>
</evidence>
<dbReference type="EC" id="2.7.8.2" evidence="9"/>
<dbReference type="InterPro" id="IPR043130">
    <property type="entry name" value="CDP-OH_PTrfase_TM_dom"/>
</dbReference>
<feature type="transmembrane region" description="Helical" evidence="12">
    <location>
        <begin position="323"/>
        <end position="344"/>
    </location>
</feature>
<gene>
    <name evidence="13" type="ORF">NUU61_000494</name>
</gene>
<keyword evidence="4 11" id="KW-0808">Transferase</keyword>
<evidence type="ECO:0000256" key="1">
    <source>
        <dbReference type="ARBA" id="ARBA00001946"/>
    </source>
</evidence>
<proteinExistence type="inferred from homology"/>
<feature type="transmembrane region" description="Helical" evidence="12">
    <location>
        <begin position="293"/>
        <end position="311"/>
    </location>
</feature>
<dbReference type="InterPro" id="IPR048254">
    <property type="entry name" value="CDP_ALCOHOL_P_TRANSF_CS"/>
</dbReference>
<keyword evidence="5 12" id="KW-0812">Transmembrane</keyword>
<dbReference type="FunFam" id="1.20.120.1760:FF:000012">
    <property type="entry name" value="sn-1,2-diacylglycerol cholinephosphotransferase"/>
    <property type="match status" value="1"/>
</dbReference>
<evidence type="ECO:0000313" key="14">
    <source>
        <dbReference type="Proteomes" id="UP001141434"/>
    </source>
</evidence>
<feature type="transmembrane region" description="Helical" evidence="12">
    <location>
        <begin position="50"/>
        <end position="68"/>
    </location>
</feature>
<comment type="pathway">
    <text evidence="8">Phospholipid metabolism; phosphatidylcholine biosynthesis; phosphatidylcholine from phosphocholine: step 2/2.</text>
</comment>
<dbReference type="InterPro" id="IPR000462">
    <property type="entry name" value="CDP-OH_P_trans"/>
</dbReference>
<evidence type="ECO:0000256" key="9">
    <source>
        <dbReference type="ARBA" id="ARBA00038987"/>
    </source>
</evidence>
<dbReference type="GO" id="GO:0012505">
    <property type="term" value="C:endomembrane system"/>
    <property type="evidence" value="ECO:0007669"/>
    <property type="project" value="UniProtKB-SubCell"/>
</dbReference>
<evidence type="ECO:0000256" key="3">
    <source>
        <dbReference type="ARBA" id="ARBA00010441"/>
    </source>
</evidence>
<reference evidence="13" key="1">
    <citation type="submission" date="2022-11" db="EMBL/GenBank/DDBJ databases">
        <authorList>
            <person name="Petersen C."/>
        </authorList>
    </citation>
    <scope>NUCLEOTIDE SEQUENCE</scope>
    <source>
        <strain evidence="13">IBT 34128</strain>
    </source>
</reference>
<dbReference type="Pfam" id="PF01066">
    <property type="entry name" value="CDP-OH_P_transf"/>
    <property type="match status" value="1"/>
</dbReference>
<evidence type="ECO:0000256" key="11">
    <source>
        <dbReference type="RuleBase" id="RU003750"/>
    </source>
</evidence>
<keyword evidence="7 12" id="KW-0472">Membrane</keyword>
<evidence type="ECO:0000256" key="5">
    <source>
        <dbReference type="ARBA" id="ARBA00022692"/>
    </source>
</evidence>
<dbReference type="OrthoDB" id="196717at2759"/>
<feature type="transmembrane region" description="Helical" evidence="12">
    <location>
        <begin position="356"/>
        <end position="377"/>
    </location>
</feature>
<dbReference type="PROSITE" id="PS00379">
    <property type="entry name" value="CDP_ALCOHOL_P_TRANSF"/>
    <property type="match status" value="1"/>
</dbReference>
<dbReference type="PANTHER" id="PTHR10414">
    <property type="entry name" value="ETHANOLAMINEPHOSPHOTRANSFERASE"/>
    <property type="match status" value="1"/>
</dbReference>
<dbReference type="PANTHER" id="PTHR10414:SF37">
    <property type="entry name" value="BB IN A BOXCAR, ISOFORM C"/>
    <property type="match status" value="1"/>
</dbReference>
<dbReference type="GO" id="GO:0016020">
    <property type="term" value="C:membrane"/>
    <property type="evidence" value="ECO:0007669"/>
    <property type="project" value="InterPro"/>
</dbReference>
<keyword evidence="6 12" id="KW-1133">Transmembrane helix</keyword>
<comment type="cofactor">
    <cofactor evidence="1">
        <name>Mg(2+)</name>
        <dbReference type="ChEBI" id="CHEBI:18420"/>
    </cofactor>
</comment>
<evidence type="ECO:0000256" key="7">
    <source>
        <dbReference type="ARBA" id="ARBA00023136"/>
    </source>
</evidence>
<dbReference type="GeneID" id="81390246"/>
<name>A0A9W9KQQ6_9EURO</name>
<evidence type="ECO:0000256" key="10">
    <source>
        <dbReference type="ARBA" id="ARBA00051857"/>
    </source>
</evidence>
<protein>
    <recommendedName>
        <fullName evidence="9">diacylglycerol cholinephosphotransferase</fullName>
        <ecNumber evidence="9">2.7.8.2</ecNumber>
    </recommendedName>
</protein>
<evidence type="ECO:0000256" key="6">
    <source>
        <dbReference type="ARBA" id="ARBA00022989"/>
    </source>
</evidence>
<comment type="catalytic activity">
    <reaction evidence="10">
        <text>CDP-N,N-dimethylethanolamine + a 1,2-diacyl-sn-glycerol = a 1,2-diacyl-sn-glycero-3-phospho-N,N-dimethylethanolamine + CMP + H(+)</text>
        <dbReference type="Rhea" id="RHEA:33775"/>
        <dbReference type="ChEBI" id="CHEBI:15378"/>
        <dbReference type="ChEBI" id="CHEBI:17815"/>
        <dbReference type="ChEBI" id="CHEBI:60377"/>
        <dbReference type="ChEBI" id="CHEBI:64572"/>
        <dbReference type="ChEBI" id="CHEBI:65117"/>
    </reaction>
    <physiologicalReaction direction="left-to-right" evidence="10">
        <dbReference type="Rhea" id="RHEA:33776"/>
    </physiologicalReaction>
</comment>
<comment type="caution">
    <text evidence="13">The sequence shown here is derived from an EMBL/GenBank/DDBJ whole genome shotgun (WGS) entry which is preliminary data.</text>
</comment>
<dbReference type="GO" id="GO:0004142">
    <property type="term" value="F:diacylglycerol cholinephosphotransferase activity"/>
    <property type="evidence" value="ECO:0007669"/>
    <property type="project" value="UniProtKB-EC"/>
</dbReference>